<feature type="transmembrane region" description="Helical" evidence="5">
    <location>
        <begin position="193"/>
        <end position="211"/>
    </location>
</feature>
<keyword evidence="5" id="KW-0489">Methyltransferase</keyword>
<evidence type="ECO:0000256" key="5">
    <source>
        <dbReference type="RuleBase" id="RU362022"/>
    </source>
</evidence>
<reference evidence="6" key="1">
    <citation type="journal article" date="2021" name="Genome Biol. Evol.">
        <title>The assembled and annotated genome of the fairy-ring fungus Marasmius oreades.</title>
        <authorList>
            <person name="Hiltunen M."/>
            <person name="Ament-Velasquez S.L."/>
            <person name="Johannesson H."/>
        </authorList>
    </citation>
    <scope>NUCLEOTIDE SEQUENCE</scope>
    <source>
        <strain evidence="6">03SP1</strain>
    </source>
</reference>
<dbReference type="KEGG" id="more:E1B28_005273"/>
<dbReference type="EC" id="2.1.1.100" evidence="5"/>
<comment type="caution">
    <text evidence="6">The sequence shown here is derived from an EMBL/GenBank/DDBJ whole genome shotgun (WGS) entry which is preliminary data.</text>
</comment>
<sequence length="242" mass="27602">MTTLFAIVKITLIIFSAILFDRCYVPPIGNPEISLPPPLKSSFFVKREWFLNCIVVYYFPVQRMAYLAITLYELKFIITQLHTSPDLLSNSTHTISTSLYPWLPLIGLIIAIAGGLIRLSCYRALGKDFSFNVLVTESPSDKLVTSGPYSLIRHPSYTGIIALSAGLIMYFLSPGSWIRESGLLDHPLGRTVIYVWVVVVNYVNVMLIMRTPEEDRQLQRKFGEEWEEWEMNVRSKLVPGVY</sequence>
<dbReference type="AlphaFoldDB" id="A0A9P8ADU6"/>
<protein>
    <recommendedName>
        <fullName evidence="5">Protein-S-isoprenylcysteine O-methyltransferase</fullName>
        <ecNumber evidence="5">2.1.1.100</ecNumber>
    </recommendedName>
</protein>
<feature type="transmembrane region" description="Helical" evidence="5">
    <location>
        <begin position="156"/>
        <end position="173"/>
    </location>
</feature>
<keyword evidence="4 5" id="KW-0472">Membrane</keyword>
<dbReference type="EMBL" id="CM032182">
    <property type="protein sequence ID" value="KAG7097962.1"/>
    <property type="molecule type" value="Genomic_DNA"/>
</dbReference>
<dbReference type="Proteomes" id="UP001049176">
    <property type="component" value="Chromosome 2"/>
</dbReference>
<dbReference type="GeneID" id="66074349"/>
<evidence type="ECO:0000256" key="3">
    <source>
        <dbReference type="ARBA" id="ARBA00022989"/>
    </source>
</evidence>
<comment type="catalytic activity">
    <reaction evidence="5">
        <text>[protein]-C-terminal S-[(2E,6E)-farnesyl]-L-cysteine + S-adenosyl-L-methionine = [protein]-C-terminal S-[(2E,6E)-farnesyl]-L-cysteine methyl ester + S-adenosyl-L-homocysteine</text>
        <dbReference type="Rhea" id="RHEA:21672"/>
        <dbReference type="Rhea" id="RHEA-COMP:12125"/>
        <dbReference type="Rhea" id="RHEA-COMP:12126"/>
        <dbReference type="ChEBI" id="CHEBI:57856"/>
        <dbReference type="ChEBI" id="CHEBI:59789"/>
        <dbReference type="ChEBI" id="CHEBI:90510"/>
        <dbReference type="ChEBI" id="CHEBI:90511"/>
        <dbReference type="EC" id="2.1.1.100"/>
    </reaction>
</comment>
<keyword evidence="3 5" id="KW-1133">Transmembrane helix</keyword>
<dbReference type="Pfam" id="PF04140">
    <property type="entry name" value="ICMT"/>
    <property type="match status" value="1"/>
</dbReference>
<accession>A0A9P8ADU6</accession>
<evidence type="ECO:0000256" key="1">
    <source>
        <dbReference type="ARBA" id="ARBA00004141"/>
    </source>
</evidence>
<organism evidence="6 7">
    <name type="scientific">Marasmius oreades</name>
    <name type="common">fairy-ring Marasmius</name>
    <dbReference type="NCBI Taxonomy" id="181124"/>
    <lineage>
        <taxon>Eukaryota</taxon>
        <taxon>Fungi</taxon>
        <taxon>Dikarya</taxon>
        <taxon>Basidiomycota</taxon>
        <taxon>Agaricomycotina</taxon>
        <taxon>Agaricomycetes</taxon>
        <taxon>Agaricomycetidae</taxon>
        <taxon>Agaricales</taxon>
        <taxon>Marasmiineae</taxon>
        <taxon>Marasmiaceae</taxon>
        <taxon>Marasmius</taxon>
    </lineage>
</organism>
<proteinExistence type="inferred from homology"/>
<feature type="transmembrane region" description="Helical" evidence="5">
    <location>
        <begin position="49"/>
        <end position="69"/>
    </location>
</feature>
<dbReference type="PANTHER" id="PTHR12714">
    <property type="entry name" value="PROTEIN-S ISOPRENYLCYSTEINE O-METHYLTRANSFERASE"/>
    <property type="match status" value="1"/>
</dbReference>
<evidence type="ECO:0000313" key="6">
    <source>
        <dbReference type="EMBL" id="KAG7097962.1"/>
    </source>
</evidence>
<evidence type="ECO:0000256" key="4">
    <source>
        <dbReference type="ARBA" id="ARBA00023136"/>
    </source>
</evidence>
<dbReference type="GO" id="GO:0032259">
    <property type="term" value="P:methylation"/>
    <property type="evidence" value="ECO:0007669"/>
    <property type="project" value="UniProtKB-KW"/>
</dbReference>
<evidence type="ECO:0000256" key="2">
    <source>
        <dbReference type="ARBA" id="ARBA00022692"/>
    </source>
</evidence>
<comment type="similarity">
    <text evidence="5">Belongs to the class VI-like SAM-binding methyltransferase superfamily. Isoprenylcysteine carboxyl methyltransferase family.</text>
</comment>
<dbReference type="GO" id="GO:0005789">
    <property type="term" value="C:endoplasmic reticulum membrane"/>
    <property type="evidence" value="ECO:0007669"/>
    <property type="project" value="UniProtKB-SubCell"/>
</dbReference>
<comment type="subcellular location">
    <subcellularLocation>
        <location evidence="5">Endoplasmic reticulum membrane</location>
        <topology evidence="5">Multi-pass membrane protein</topology>
    </subcellularLocation>
    <subcellularLocation>
        <location evidence="1">Membrane</location>
        <topology evidence="1">Multi-pass membrane protein</topology>
    </subcellularLocation>
</comment>
<keyword evidence="5" id="KW-0949">S-adenosyl-L-methionine</keyword>
<dbReference type="Gene3D" id="1.20.120.1630">
    <property type="match status" value="1"/>
</dbReference>
<dbReference type="RefSeq" id="XP_043014432.1">
    <property type="nucleotide sequence ID" value="XM_043149824.1"/>
</dbReference>
<keyword evidence="2 5" id="KW-0812">Transmembrane</keyword>
<feature type="transmembrane region" description="Helical" evidence="5">
    <location>
        <begin position="99"/>
        <end position="117"/>
    </location>
</feature>
<name>A0A9P8ADU6_9AGAR</name>
<evidence type="ECO:0000313" key="7">
    <source>
        <dbReference type="Proteomes" id="UP001049176"/>
    </source>
</evidence>
<dbReference type="OrthoDB" id="422086at2759"/>
<gene>
    <name evidence="6" type="ORF">E1B28_005273</name>
</gene>
<dbReference type="InterPro" id="IPR007269">
    <property type="entry name" value="ICMT_MeTrfase"/>
</dbReference>
<dbReference type="PANTHER" id="PTHR12714:SF9">
    <property type="entry name" value="PROTEIN-S-ISOPRENYLCYSTEINE O-METHYLTRANSFERASE"/>
    <property type="match status" value="1"/>
</dbReference>
<dbReference type="GO" id="GO:0004671">
    <property type="term" value="F:protein C-terminal S-isoprenylcysteine carboxyl O-methyltransferase activity"/>
    <property type="evidence" value="ECO:0007669"/>
    <property type="project" value="UniProtKB-EC"/>
</dbReference>
<keyword evidence="5" id="KW-0808">Transferase</keyword>
<keyword evidence="5" id="KW-0256">Endoplasmic reticulum</keyword>
<keyword evidence="7" id="KW-1185">Reference proteome</keyword>